<dbReference type="Gene3D" id="1.25.40.90">
    <property type="match status" value="1"/>
</dbReference>
<dbReference type="PANTHER" id="PTHR46646:SF1">
    <property type="entry name" value="TOM1-LIKE PROTEIN 1"/>
    <property type="match status" value="1"/>
</dbReference>
<dbReference type="PROSITE" id="PS50179">
    <property type="entry name" value="VHS"/>
    <property type="match status" value="1"/>
</dbReference>
<comment type="caution">
    <text evidence="5">The sequence shown here is derived from an EMBL/GenBank/DDBJ whole genome shotgun (WGS) entry which is preliminary data.</text>
</comment>
<dbReference type="AlphaFoldDB" id="A0AAV7ZKP9"/>
<evidence type="ECO:0000259" key="4">
    <source>
        <dbReference type="PROSITE" id="PS50179"/>
    </source>
</evidence>
<evidence type="ECO:0000256" key="2">
    <source>
        <dbReference type="ARBA" id="ARBA00023136"/>
    </source>
</evidence>
<dbReference type="Proteomes" id="UP001146793">
    <property type="component" value="Unassembled WGS sequence"/>
</dbReference>
<dbReference type="GO" id="GO:0043130">
    <property type="term" value="F:ubiquitin binding"/>
    <property type="evidence" value="ECO:0007669"/>
    <property type="project" value="InterPro"/>
</dbReference>
<feature type="region of interest" description="Disordered" evidence="3">
    <location>
        <begin position="277"/>
        <end position="296"/>
    </location>
</feature>
<keyword evidence="2" id="KW-0472">Membrane</keyword>
<proteinExistence type="predicted"/>
<dbReference type="GO" id="GO:0035091">
    <property type="term" value="F:phosphatidylinositol binding"/>
    <property type="evidence" value="ECO:0007669"/>
    <property type="project" value="InterPro"/>
</dbReference>
<dbReference type="InterPro" id="IPR008942">
    <property type="entry name" value="ENTH_VHS"/>
</dbReference>
<evidence type="ECO:0000256" key="1">
    <source>
        <dbReference type="ARBA" id="ARBA00004170"/>
    </source>
</evidence>
<feature type="domain" description="VHS" evidence="4">
    <location>
        <begin position="14"/>
        <end position="167"/>
    </location>
</feature>
<organism evidence="5 6">
    <name type="scientific">Anaeramoeba flamelloides</name>
    <dbReference type="NCBI Taxonomy" id="1746091"/>
    <lineage>
        <taxon>Eukaryota</taxon>
        <taxon>Metamonada</taxon>
        <taxon>Anaeramoebidae</taxon>
        <taxon>Anaeramoeba</taxon>
    </lineage>
</organism>
<evidence type="ECO:0000256" key="3">
    <source>
        <dbReference type="SAM" id="MobiDB-lite"/>
    </source>
</evidence>
<dbReference type="PANTHER" id="PTHR46646">
    <property type="entry name" value="TOM1-LIKE PROTEIN 1"/>
    <property type="match status" value="1"/>
</dbReference>
<dbReference type="EMBL" id="JANTQA010000026">
    <property type="protein sequence ID" value="KAJ3442572.1"/>
    <property type="molecule type" value="Genomic_DNA"/>
</dbReference>
<sequence length="362" mass="42942">MTQNKNLKQLVLSATSQQLKSPKWELNFEIINILLGQPDKFDNYKKLLVKQLKTKKIETQYLTLQLIRVTVQESKKFLDGIDNERFFKHIRKIITSKKECQARAYSRYLLKKWAKKSKNNYLKNEFKKMLSLKYEIPNDYEIPEAPRMLTNLKNARKILILNGKKFNFNVFLKELKVMKKTAINLQDILVNSNTKIDFANSHLLTILYNNCIYYQNQIRIYIRNEVPNPTLMIELLEISDEIISSIKFYDEIRLKGTVSFRLKNLFYEKHPEKLPKISNNDQFKEKPRKQGGGKSQEKEEIVLIDINDKNVNDLMVSLGFTYHLQELSFQNEDQETLINSKYEKIKSHEKKKNFSKSKKLNK</sequence>
<accession>A0AAV7ZKP9</accession>
<evidence type="ECO:0000313" key="6">
    <source>
        <dbReference type="Proteomes" id="UP001146793"/>
    </source>
</evidence>
<dbReference type="SUPFAM" id="SSF89009">
    <property type="entry name" value="GAT-like domain"/>
    <property type="match status" value="1"/>
</dbReference>
<dbReference type="Pfam" id="PF00790">
    <property type="entry name" value="VHS"/>
    <property type="match status" value="1"/>
</dbReference>
<evidence type="ECO:0000313" key="5">
    <source>
        <dbReference type="EMBL" id="KAJ3442572.1"/>
    </source>
</evidence>
<dbReference type="SUPFAM" id="SSF48464">
    <property type="entry name" value="ENTH/VHS domain"/>
    <property type="match status" value="1"/>
</dbReference>
<dbReference type="GO" id="GO:0005737">
    <property type="term" value="C:cytoplasm"/>
    <property type="evidence" value="ECO:0007669"/>
    <property type="project" value="UniProtKB-ARBA"/>
</dbReference>
<gene>
    <name evidence="5" type="ORF">M0812_12309</name>
</gene>
<protein>
    <submittedName>
        <fullName evidence="5">Tom1-like protein</fullName>
    </submittedName>
</protein>
<dbReference type="InterPro" id="IPR044836">
    <property type="entry name" value="TOL_plant"/>
</dbReference>
<name>A0AAV7ZKP9_9EUKA</name>
<comment type="subcellular location">
    <subcellularLocation>
        <location evidence="1">Membrane</location>
        <topology evidence="1">Peripheral membrane protein</topology>
    </subcellularLocation>
</comment>
<dbReference type="Gene3D" id="1.20.58.160">
    <property type="match status" value="1"/>
</dbReference>
<reference evidence="5" key="1">
    <citation type="submission" date="2022-08" db="EMBL/GenBank/DDBJ databases">
        <title>Novel sulphate-reducing endosymbionts in the free-living metamonad Anaeramoeba.</title>
        <authorList>
            <person name="Jerlstrom-Hultqvist J."/>
            <person name="Cepicka I."/>
            <person name="Gallot-Lavallee L."/>
            <person name="Salas-Leiva D."/>
            <person name="Curtis B.A."/>
            <person name="Zahonova K."/>
            <person name="Pipaliya S."/>
            <person name="Dacks J."/>
            <person name="Roger A.J."/>
        </authorList>
    </citation>
    <scope>NUCLEOTIDE SEQUENCE</scope>
    <source>
        <strain evidence="5">Busselton2</strain>
    </source>
</reference>
<dbReference type="GO" id="GO:0016020">
    <property type="term" value="C:membrane"/>
    <property type="evidence" value="ECO:0007669"/>
    <property type="project" value="UniProtKB-SubCell"/>
</dbReference>
<dbReference type="InterPro" id="IPR002014">
    <property type="entry name" value="VHS_dom"/>
</dbReference>
<dbReference type="GO" id="GO:0043328">
    <property type="term" value="P:protein transport to vacuole involved in ubiquitin-dependent protein catabolic process via the multivesicular body sorting pathway"/>
    <property type="evidence" value="ECO:0007669"/>
    <property type="project" value="InterPro"/>
</dbReference>
<dbReference type="InterPro" id="IPR038425">
    <property type="entry name" value="GAT_sf"/>
</dbReference>